<dbReference type="InterPro" id="IPR035920">
    <property type="entry name" value="YhbY-like_sf"/>
</dbReference>
<dbReference type="Proteomes" id="UP000593562">
    <property type="component" value="Unassembled WGS sequence"/>
</dbReference>
<protein>
    <submittedName>
        <fullName evidence="1">Uncharacterized protein</fullName>
    </submittedName>
</protein>
<gene>
    <name evidence="1" type="ORF">HS088_TW06G00762</name>
</gene>
<evidence type="ECO:0000313" key="2">
    <source>
        <dbReference type="Proteomes" id="UP000593562"/>
    </source>
</evidence>
<organism evidence="1 2">
    <name type="scientific">Tripterygium wilfordii</name>
    <name type="common">Thunder God vine</name>
    <dbReference type="NCBI Taxonomy" id="458696"/>
    <lineage>
        <taxon>Eukaryota</taxon>
        <taxon>Viridiplantae</taxon>
        <taxon>Streptophyta</taxon>
        <taxon>Embryophyta</taxon>
        <taxon>Tracheophyta</taxon>
        <taxon>Spermatophyta</taxon>
        <taxon>Magnoliopsida</taxon>
        <taxon>eudicotyledons</taxon>
        <taxon>Gunneridae</taxon>
        <taxon>Pentapetalae</taxon>
        <taxon>rosids</taxon>
        <taxon>fabids</taxon>
        <taxon>Celastrales</taxon>
        <taxon>Celastraceae</taxon>
        <taxon>Tripterygium</taxon>
    </lineage>
</organism>
<comment type="caution">
    <text evidence="1">The sequence shown here is derived from an EMBL/GenBank/DDBJ whole genome shotgun (WGS) entry which is preliminary data.</text>
</comment>
<accession>A0A7J7DJT0</accession>
<dbReference type="PANTHER" id="PTHR46247">
    <property type="entry name" value="CRS2-ASSOCIATED FACTOR 1, CHLOROPLASTIC"/>
    <property type="match status" value="1"/>
</dbReference>
<dbReference type="InParanoid" id="A0A7J7DJT0"/>
<dbReference type="AlphaFoldDB" id="A0A7J7DJT0"/>
<dbReference type="EMBL" id="JAAARO010000006">
    <property type="protein sequence ID" value="KAF5746591.1"/>
    <property type="molecule type" value="Genomic_DNA"/>
</dbReference>
<dbReference type="GO" id="GO:0000373">
    <property type="term" value="P:Group II intron splicing"/>
    <property type="evidence" value="ECO:0007669"/>
    <property type="project" value="InterPro"/>
</dbReference>
<dbReference type="SUPFAM" id="SSF75471">
    <property type="entry name" value="YhbY-like"/>
    <property type="match status" value="1"/>
</dbReference>
<dbReference type="InterPro" id="IPR044599">
    <property type="entry name" value="CAF1P_plant"/>
</dbReference>
<keyword evidence="2" id="KW-1185">Reference proteome</keyword>
<name>A0A7J7DJT0_TRIWF</name>
<proteinExistence type="predicted"/>
<dbReference type="PANTHER" id="PTHR46247:SF3">
    <property type="entry name" value="CRS2-ASSOCIATED FACTOR 2, CHLOROPLASTIC"/>
    <property type="match status" value="1"/>
</dbReference>
<sequence>MAIPASLPGLESRPLLLSHQRHHRMIIVLRPLHTPSPPIPIPKYPPSYQEIQETPKFHSLKLPNRQTKYHKPVNEGQPKNGVYITLVRNVRQAFEESSLVKIDCKGMHVCDYKKIGAKLKAIPMDGTMSDCARATHPSGDCATLFLLNSHFSDILLAVTSALCAIVF</sequence>
<reference evidence="1 2" key="1">
    <citation type="journal article" date="2020" name="Nat. Commun.">
        <title>Genome of Tripterygium wilfordii and identification of cytochrome P450 involved in triptolide biosynthesis.</title>
        <authorList>
            <person name="Tu L."/>
            <person name="Su P."/>
            <person name="Zhang Z."/>
            <person name="Gao L."/>
            <person name="Wang J."/>
            <person name="Hu T."/>
            <person name="Zhou J."/>
            <person name="Zhang Y."/>
            <person name="Zhao Y."/>
            <person name="Liu Y."/>
            <person name="Song Y."/>
            <person name="Tong Y."/>
            <person name="Lu Y."/>
            <person name="Yang J."/>
            <person name="Xu C."/>
            <person name="Jia M."/>
            <person name="Peters R.J."/>
            <person name="Huang L."/>
            <person name="Gao W."/>
        </authorList>
    </citation>
    <scope>NUCLEOTIDE SEQUENCE [LARGE SCALE GENOMIC DNA]</scope>
    <source>
        <strain evidence="2">cv. XIE 37</strain>
        <tissue evidence="1">Leaf</tissue>
    </source>
</reference>
<evidence type="ECO:0000313" key="1">
    <source>
        <dbReference type="EMBL" id="KAF5746591.1"/>
    </source>
</evidence>